<dbReference type="AlphaFoldDB" id="A0AAX6PD49"/>
<keyword evidence="3" id="KW-1185">Reference proteome</keyword>
<feature type="compositionally biased region" description="Basic residues" evidence="1">
    <location>
        <begin position="389"/>
        <end position="402"/>
    </location>
</feature>
<protein>
    <submittedName>
        <fullName evidence="4">LOW QUALITY PROTEIN: transcription termination factor 1</fullName>
    </submittedName>
</protein>
<feature type="compositionally biased region" description="Basic residues" evidence="1">
    <location>
        <begin position="524"/>
        <end position="533"/>
    </location>
</feature>
<dbReference type="PANTHER" id="PTHR46760:SF1">
    <property type="entry name" value="TRANSCRIPTION TERMINATION FACTOR 1"/>
    <property type="match status" value="1"/>
</dbReference>
<feature type="compositionally biased region" description="Basic and acidic residues" evidence="1">
    <location>
        <begin position="282"/>
        <end position="291"/>
    </location>
</feature>
<reference evidence="4" key="1">
    <citation type="submission" date="2025-08" db="UniProtKB">
        <authorList>
            <consortium name="RefSeq"/>
        </authorList>
    </citation>
    <scope>IDENTIFICATION</scope>
</reference>
<dbReference type="InterPro" id="IPR053078">
    <property type="entry name" value="TTF1-like"/>
</dbReference>
<dbReference type="PANTHER" id="PTHR46760">
    <property type="entry name" value="TRANSCRIPTION TERMINATION FACTOR 1"/>
    <property type="match status" value="1"/>
</dbReference>
<dbReference type="GeneID" id="101711785"/>
<dbReference type="GO" id="GO:0003682">
    <property type="term" value="F:chromatin binding"/>
    <property type="evidence" value="ECO:0007669"/>
    <property type="project" value="TreeGrafter"/>
</dbReference>
<feature type="compositionally biased region" description="Basic and acidic residues" evidence="1">
    <location>
        <begin position="183"/>
        <end position="215"/>
    </location>
</feature>
<gene>
    <name evidence="4" type="primary">Ttf1</name>
</gene>
<evidence type="ECO:0000259" key="2">
    <source>
        <dbReference type="PROSITE" id="PS50090"/>
    </source>
</evidence>
<dbReference type="Proteomes" id="UP000694906">
    <property type="component" value="Unplaced"/>
</dbReference>
<dbReference type="RefSeq" id="XP_004849113.2">
    <property type="nucleotide sequence ID" value="XM_004849056.2"/>
</dbReference>
<proteinExistence type="predicted"/>
<feature type="compositionally biased region" description="Basic and acidic residues" evidence="1">
    <location>
        <begin position="301"/>
        <end position="310"/>
    </location>
</feature>
<dbReference type="GO" id="GO:0006363">
    <property type="term" value="P:termination of RNA polymerase I transcription"/>
    <property type="evidence" value="ECO:0007669"/>
    <property type="project" value="TreeGrafter"/>
</dbReference>
<accession>A0AAX6PD49</accession>
<feature type="region of interest" description="Disordered" evidence="1">
    <location>
        <begin position="618"/>
        <end position="652"/>
    </location>
</feature>
<dbReference type="SMART" id="SM00717">
    <property type="entry name" value="SANT"/>
    <property type="match status" value="2"/>
</dbReference>
<dbReference type="CTD" id="7270"/>
<feature type="compositionally biased region" description="Polar residues" evidence="1">
    <location>
        <begin position="220"/>
        <end position="248"/>
    </location>
</feature>
<organism evidence="3 4">
    <name type="scientific">Heterocephalus glaber</name>
    <name type="common">Naked mole rat</name>
    <dbReference type="NCBI Taxonomy" id="10181"/>
    <lineage>
        <taxon>Eukaryota</taxon>
        <taxon>Metazoa</taxon>
        <taxon>Chordata</taxon>
        <taxon>Craniata</taxon>
        <taxon>Vertebrata</taxon>
        <taxon>Euteleostomi</taxon>
        <taxon>Mammalia</taxon>
        <taxon>Eutheria</taxon>
        <taxon>Euarchontoglires</taxon>
        <taxon>Glires</taxon>
        <taxon>Rodentia</taxon>
        <taxon>Hystricomorpha</taxon>
        <taxon>Bathyergidae</taxon>
        <taxon>Heterocephalus</taxon>
    </lineage>
</organism>
<dbReference type="Pfam" id="PF13921">
    <property type="entry name" value="Myb_DNA-bind_6"/>
    <property type="match status" value="1"/>
</dbReference>
<dbReference type="PROSITE" id="PS50090">
    <property type="entry name" value="MYB_LIKE"/>
    <property type="match status" value="1"/>
</dbReference>
<feature type="region of interest" description="Disordered" evidence="1">
    <location>
        <begin position="178"/>
        <end position="565"/>
    </location>
</feature>
<dbReference type="GO" id="GO:0005730">
    <property type="term" value="C:nucleolus"/>
    <property type="evidence" value="ECO:0007669"/>
    <property type="project" value="TreeGrafter"/>
</dbReference>
<dbReference type="Gene3D" id="1.10.10.60">
    <property type="entry name" value="Homeodomain-like"/>
    <property type="match status" value="1"/>
</dbReference>
<dbReference type="KEGG" id="hgl:101711785"/>
<evidence type="ECO:0000313" key="4">
    <source>
        <dbReference type="RefSeq" id="XP_004849113.2"/>
    </source>
</evidence>
<sequence>MTHGYFRFQQRHFRLGNKWRRFLQGCTEWKVQKDTLKKCLPKKKKNDGRHKMEGESSRFEIHTHVFNKEKYPVYKERPRKRAHEGFRDASLASDHCQITKKRKDFQPLISSPLKKSEICDESEKAISTHQKRRNGALRVDKETGVMYVFVGKENIENMPKNFRRDVDVIYVDVSKVRKSTKGHKAEKLHGMTKSNRNEPEELHNKVRGKKNENFPRKATSWDTVQESQHVSISQPQPESREQPSSLSVDQGEIPELPQSAHKDKAKKKKKLSSPRESGAFARPEHPSHVFPEESQVVSKVRAGEGSDVLRKVKGSIGIKKNSKKRKRVSLESAMESGDENPENTHSHSAQGSHALMEGSVKPRPQKVPHKQPSSLSVDQEGEVTERPKSAHKNKAKQKKKKLSVLQESGALARPESPNHAFPERLQVVSKVRAGEGSNVLRKAKGSIGIRKNSKKRKRVSLESTMESGDENPENTHSHSAQGSHALMEGNVKPRPQKVPHKQPSSLSVDQEGEITERLQSAYKNKAKKKKKKLSVLQESGALARPEHPDHPFPEGSQVVSEVGAEEGSDVLKRVKIKNSSKKRKRASVQGTLVCGENSEDTLRDPAAGSCVLLEENVKEIPQEEQTQASSGEKRIAEARRSEPASEEESNLELASEAVRLASEDWRDSDYSDVDLHSAVRQLQEFIPDIKERAATTIKRMYRDDLERFKEFKGQGVAIRFGKFSSKENKQIEENVQEFLSLTGIETADKLLYTDRYPEEKAAITDLKRKHAFRLHIGKGIARPWKLVYYRAKKIFDVNNYKGRYSKGDTEKLKACQSLHGNDWKKIGAMVARSSLSVALKFSQIRNKRNHGVWSKAETQKLIKAVEEVILKKMSPQKLSEMDSELQENPESRLSIVREKLYKGISWVEVEAKVETRNWMQCKSKWTEILTKRMTNGGFVYRGINALQAKINLIERLYEINVEDANEIDWEDLASAIGDVPPSYVQTKFYKLKAACVPFWQKKTFPEIIDYLYETSLPLLKEKFKKKMGKKGSKIRTPAAPKQVFLFRDIFYCEDDSEGEDMEEQS</sequence>
<feature type="compositionally biased region" description="Basic residues" evidence="1">
    <location>
        <begin position="263"/>
        <end position="272"/>
    </location>
</feature>
<feature type="domain" description="Myb-like" evidence="2">
    <location>
        <begin position="845"/>
        <end position="929"/>
    </location>
</feature>
<evidence type="ECO:0000313" key="3">
    <source>
        <dbReference type="Proteomes" id="UP000694906"/>
    </source>
</evidence>
<dbReference type="InterPro" id="IPR001005">
    <property type="entry name" value="SANT/Myb"/>
</dbReference>
<feature type="compositionally biased region" description="Basic and acidic residues" evidence="1">
    <location>
        <begin position="631"/>
        <end position="643"/>
    </location>
</feature>
<name>A0AAX6PD49_HETGA</name>
<evidence type="ECO:0000256" key="1">
    <source>
        <dbReference type="SAM" id="MobiDB-lite"/>
    </source>
</evidence>